<protein>
    <submittedName>
        <fullName evidence="2">Uncharacterized protein</fullName>
    </submittedName>
</protein>
<evidence type="ECO:0000313" key="5">
    <source>
        <dbReference type="EMBL" id="STU97658.1"/>
    </source>
</evidence>
<evidence type="ECO:0000313" key="3">
    <source>
        <dbReference type="EMBL" id="STT93500.1"/>
    </source>
</evidence>
<proteinExistence type="predicted"/>
<evidence type="ECO:0000313" key="9">
    <source>
        <dbReference type="Proteomes" id="UP000254141"/>
    </source>
</evidence>
<dbReference type="Proteomes" id="UP000254103">
    <property type="component" value="Unassembled WGS sequence"/>
</dbReference>
<dbReference type="Proteomes" id="UP000254387">
    <property type="component" value="Unassembled WGS sequence"/>
</dbReference>
<dbReference type="RefSeq" id="WP_019705834.1">
    <property type="nucleotide sequence ID" value="NZ_BIKT01000002.1"/>
</dbReference>
<evidence type="ECO:0000313" key="1">
    <source>
        <dbReference type="EMBL" id="SPX56023.1"/>
    </source>
</evidence>
<sequence>MNKFAPSLQMSREGMTVETRISRCRERIKEIEHKLAIERRLLSQLFAEEREQALKREAEANPEKELTHWQKVRHEEGMRMLNQLTKRSIENGTYEAIMKEWGKEMDEARKYGEYKDAMDKAHFWLERLK</sequence>
<dbReference type="EMBL" id="UGMN01000004">
    <property type="protein sequence ID" value="STU97658.1"/>
    <property type="molecule type" value="Genomic_DNA"/>
</dbReference>
<dbReference type="Proteomes" id="UP000254141">
    <property type="component" value="Unassembled WGS sequence"/>
</dbReference>
<dbReference type="AlphaFoldDB" id="A0A2X3IX63"/>
<dbReference type="Proteomes" id="UP000251123">
    <property type="component" value="Unassembled WGS sequence"/>
</dbReference>
<evidence type="ECO:0000313" key="4">
    <source>
        <dbReference type="EMBL" id="STU50748.1"/>
    </source>
</evidence>
<name>A0A2X3IX63_KLEPN</name>
<organism evidence="2 6">
    <name type="scientific">Klebsiella pneumoniae</name>
    <dbReference type="NCBI Taxonomy" id="573"/>
    <lineage>
        <taxon>Bacteria</taxon>
        <taxon>Pseudomonadati</taxon>
        <taxon>Pseudomonadota</taxon>
        <taxon>Gammaproteobacteria</taxon>
        <taxon>Enterobacterales</taxon>
        <taxon>Enterobacteriaceae</taxon>
        <taxon>Klebsiella/Raoultella group</taxon>
        <taxon>Klebsiella</taxon>
        <taxon>Klebsiella pneumoniae complex</taxon>
    </lineage>
</organism>
<evidence type="ECO:0000313" key="7">
    <source>
        <dbReference type="Proteomes" id="UP000251123"/>
    </source>
</evidence>
<dbReference type="EMBL" id="UASO01000010">
    <property type="protein sequence ID" value="SQC87554.1"/>
    <property type="molecule type" value="Genomic_DNA"/>
</dbReference>
<gene>
    <name evidence="4" type="ORF">NCTC5051_02334</name>
    <name evidence="3" type="ORF">NCTC5052_01896</name>
    <name evidence="5" type="ORF">NCTC5053_01289</name>
    <name evidence="1" type="ORF">NCTC9601_03211</name>
    <name evidence="2" type="ORF">NCTC9645_05687</name>
</gene>
<reference evidence="6 7" key="1">
    <citation type="submission" date="2018-06" db="EMBL/GenBank/DDBJ databases">
        <authorList>
            <consortium name="Pathogen Informatics"/>
            <person name="Doyle S."/>
        </authorList>
    </citation>
    <scope>NUCLEOTIDE SEQUENCE [LARGE SCALE GENOMIC DNA]</scope>
    <source>
        <strain evidence="4 9">NCTC5051</strain>
        <strain evidence="3 8">NCTC5052</strain>
        <strain evidence="5 10">NCTC5053</strain>
        <strain evidence="1 7">NCTC9601</strain>
        <strain evidence="2 6">NCTC9645</strain>
    </source>
</reference>
<dbReference type="EMBL" id="UASN01000020">
    <property type="protein sequence ID" value="SPX56023.1"/>
    <property type="molecule type" value="Genomic_DNA"/>
</dbReference>
<accession>A0A2X3IX63</accession>
<evidence type="ECO:0000313" key="2">
    <source>
        <dbReference type="EMBL" id="SQC87554.1"/>
    </source>
</evidence>
<dbReference type="EMBL" id="UGLJ01000002">
    <property type="protein sequence ID" value="STT93500.1"/>
    <property type="molecule type" value="Genomic_DNA"/>
</dbReference>
<dbReference type="Proteomes" id="UP000250675">
    <property type="component" value="Unassembled WGS sequence"/>
</dbReference>
<dbReference type="EMBL" id="UGLU01000001">
    <property type="protein sequence ID" value="STU50748.1"/>
    <property type="molecule type" value="Genomic_DNA"/>
</dbReference>
<evidence type="ECO:0000313" key="8">
    <source>
        <dbReference type="Proteomes" id="UP000254103"/>
    </source>
</evidence>
<evidence type="ECO:0000313" key="6">
    <source>
        <dbReference type="Proteomes" id="UP000250675"/>
    </source>
</evidence>
<evidence type="ECO:0000313" key="10">
    <source>
        <dbReference type="Proteomes" id="UP000254387"/>
    </source>
</evidence>